<dbReference type="PROSITE" id="PS00629">
    <property type="entry name" value="IMP_1"/>
    <property type="match status" value="1"/>
</dbReference>
<feature type="binding site" evidence="6">
    <location>
        <position position="43"/>
    </location>
    <ligand>
        <name>Mg(2+)</name>
        <dbReference type="ChEBI" id="CHEBI:18420"/>
        <label>1</label>
        <note>catalytic</note>
    </ligand>
</feature>
<keyword evidence="3 6" id="KW-0479">Metal-binding</keyword>
<dbReference type="InterPro" id="IPR020550">
    <property type="entry name" value="Inositol_monophosphatase_CS"/>
</dbReference>
<dbReference type="GO" id="GO:0008934">
    <property type="term" value="F:inositol monophosphate 1-phosphatase activity"/>
    <property type="evidence" value="ECO:0007669"/>
    <property type="project" value="TreeGrafter"/>
</dbReference>
<dbReference type="Proteomes" id="UP000001306">
    <property type="component" value="Chromosome"/>
</dbReference>
<dbReference type="STRING" id="281090.Lxx02030"/>
<evidence type="ECO:0000256" key="2">
    <source>
        <dbReference type="ARBA" id="ARBA00013106"/>
    </source>
</evidence>
<sequence>MLTARRSRSSIRDALAAARPRDGFLGEETGADRGSSGLTWVVDPIDGTVNYFYGIPAYAVSVAVVEGDPDPASWVTLARAVANLESREVFTAAAGAGARLNGTALRVNGGVELPLALVGTGFGYDAAMRTRQAQFVAELVGRVRDVRRIGAASLDLCGLAAGRLDAYFERWLNPWDHAAGALIAREAGARVGGRAGGAEGRELLIAAAPGLYEQLDPLVQRFYAGWE</sequence>
<evidence type="ECO:0000313" key="7">
    <source>
        <dbReference type="EMBL" id="AAT88259.1"/>
    </source>
</evidence>
<comment type="catalytic activity">
    <reaction evidence="1">
        <text>a myo-inositol phosphate + H2O = myo-inositol + phosphate</text>
        <dbReference type="Rhea" id="RHEA:24056"/>
        <dbReference type="ChEBI" id="CHEBI:15377"/>
        <dbReference type="ChEBI" id="CHEBI:17268"/>
        <dbReference type="ChEBI" id="CHEBI:43474"/>
        <dbReference type="ChEBI" id="CHEBI:84139"/>
        <dbReference type="EC" id="3.1.3.25"/>
    </reaction>
</comment>
<dbReference type="SUPFAM" id="SSF56655">
    <property type="entry name" value="Carbohydrate phosphatase"/>
    <property type="match status" value="1"/>
</dbReference>
<evidence type="ECO:0000256" key="5">
    <source>
        <dbReference type="ARBA" id="ARBA00022842"/>
    </source>
</evidence>
<dbReference type="KEGG" id="lxx:Lxx02030"/>
<dbReference type="Gene3D" id="3.40.190.80">
    <property type="match status" value="1"/>
</dbReference>
<keyword evidence="5 6" id="KW-0460">Magnesium</keyword>
<feature type="binding site" evidence="6">
    <location>
        <position position="27"/>
    </location>
    <ligand>
        <name>Mg(2+)</name>
        <dbReference type="ChEBI" id="CHEBI:18420"/>
        <label>1</label>
        <note>catalytic</note>
    </ligand>
</feature>
<accession>Q6AH86</accession>
<dbReference type="PANTHER" id="PTHR20854:SF4">
    <property type="entry name" value="INOSITOL-1-MONOPHOSPHATASE-RELATED"/>
    <property type="match status" value="1"/>
</dbReference>
<feature type="binding site" evidence="6">
    <location>
        <position position="176"/>
    </location>
    <ligand>
        <name>Mg(2+)</name>
        <dbReference type="ChEBI" id="CHEBI:18420"/>
        <label>1</label>
        <note>catalytic</note>
    </ligand>
</feature>
<reference evidence="7 8" key="1">
    <citation type="journal article" date="2004" name="Mol. Plant Microbe Interact.">
        <title>The genome sequence of the Gram-positive sugarcane pathogen Leifsonia xyli subsp. xyli.</title>
        <authorList>
            <person name="Monteiro-Vitorello C.B."/>
            <person name="Camargo L.E.A."/>
            <person name="Van Sluys M.A."/>
            <person name="Kitajima J.P."/>
            <person name="Truffi D."/>
            <person name="do Amaral A.M."/>
            <person name="Harakava R."/>
            <person name="de Oliveira J.C.F."/>
            <person name="Wood D."/>
            <person name="de Oliveira M.C."/>
            <person name="Miyaki C.Y."/>
            <person name="Takita M.A."/>
            <person name="da Silva A.C.R."/>
            <person name="Furlan L.R."/>
            <person name="Carraro D.M."/>
            <person name="Camarotte G."/>
            <person name="Almeida N.F. Jr."/>
            <person name="Carrer H."/>
            <person name="Coutinho L.L."/>
            <person name="El-Dorry H.A."/>
            <person name="Ferro M.I.T."/>
            <person name="Gagliardi P.R."/>
            <person name="Giglioti E."/>
            <person name="Goldman M.H.S."/>
            <person name="Goldman G.H."/>
            <person name="Kimura E.T."/>
            <person name="Ferro E.S."/>
            <person name="Kuramae E.E."/>
            <person name="Lemos E.G.M."/>
            <person name="Lemos M.V.F."/>
            <person name="Mauro S.M.Z."/>
            <person name="Machado M.A."/>
            <person name="Marino C.L."/>
            <person name="Menck C.F."/>
            <person name="Nunes L.R."/>
            <person name="Oliveira R.C."/>
            <person name="Pereira G.G."/>
            <person name="Siqueira W."/>
            <person name="de Souza A.A."/>
            <person name="Tsai S.M."/>
            <person name="Zanca A.S."/>
            <person name="Simpson A.J.G."/>
            <person name="Brumbley S.M."/>
            <person name="Setubal J.C."/>
        </authorList>
    </citation>
    <scope>NUCLEOTIDE SEQUENCE [LARGE SCALE GENOMIC DNA]</scope>
    <source>
        <strain evidence="7 8">CTCB07</strain>
    </source>
</reference>
<dbReference type="PRINTS" id="PR00377">
    <property type="entry name" value="IMPHPHTASES"/>
</dbReference>
<evidence type="ECO:0000256" key="3">
    <source>
        <dbReference type="ARBA" id="ARBA00022723"/>
    </source>
</evidence>
<evidence type="ECO:0000256" key="4">
    <source>
        <dbReference type="ARBA" id="ARBA00022801"/>
    </source>
</evidence>
<gene>
    <name evidence="7" type="primary">suhB</name>
    <name evidence="7" type="ordered locus">Lxx02030</name>
</gene>
<keyword evidence="8" id="KW-1185">Reference proteome</keyword>
<dbReference type="GO" id="GO:0046872">
    <property type="term" value="F:metal ion binding"/>
    <property type="evidence" value="ECO:0007669"/>
    <property type="project" value="UniProtKB-KW"/>
</dbReference>
<feature type="binding site" evidence="6">
    <location>
        <position position="45"/>
    </location>
    <ligand>
        <name>Mg(2+)</name>
        <dbReference type="ChEBI" id="CHEBI:18420"/>
        <label>1</label>
        <note>catalytic</note>
    </ligand>
</feature>
<dbReference type="GO" id="GO:0007165">
    <property type="term" value="P:signal transduction"/>
    <property type="evidence" value="ECO:0007669"/>
    <property type="project" value="TreeGrafter"/>
</dbReference>
<evidence type="ECO:0000313" key="8">
    <source>
        <dbReference type="Proteomes" id="UP000001306"/>
    </source>
</evidence>
<dbReference type="HOGENOM" id="CLU_044118_0_1_11"/>
<evidence type="ECO:0000256" key="6">
    <source>
        <dbReference type="PIRSR" id="PIRSR600760-2"/>
    </source>
</evidence>
<dbReference type="AlphaFoldDB" id="Q6AH86"/>
<dbReference type="EMBL" id="AE016822">
    <property type="protein sequence ID" value="AAT88259.1"/>
    <property type="molecule type" value="Genomic_DNA"/>
</dbReference>
<protein>
    <recommendedName>
        <fullName evidence="2">inositol-phosphate phosphatase</fullName>
        <ecNumber evidence="2">3.1.3.25</ecNumber>
    </recommendedName>
</protein>
<proteinExistence type="predicted"/>
<dbReference type="Gene3D" id="3.30.540.10">
    <property type="entry name" value="Fructose-1,6-Bisphosphatase, subunit A, domain 1"/>
    <property type="match status" value="1"/>
</dbReference>
<dbReference type="Pfam" id="PF00459">
    <property type="entry name" value="Inositol_P"/>
    <property type="match status" value="1"/>
</dbReference>
<evidence type="ECO:0000256" key="1">
    <source>
        <dbReference type="ARBA" id="ARBA00001033"/>
    </source>
</evidence>
<name>Q6AH86_LEIXX</name>
<dbReference type="InterPro" id="IPR000760">
    <property type="entry name" value="Inositol_monophosphatase-like"/>
</dbReference>
<feature type="binding site" evidence="6">
    <location>
        <position position="46"/>
    </location>
    <ligand>
        <name>Mg(2+)</name>
        <dbReference type="ChEBI" id="CHEBI:18420"/>
        <label>1</label>
        <note>catalytic</note>
    </ligand>
</feature>
<dbReference type="eggNOG" id="COG0483">
    <property type="taxonomic scope" value="Bacteria"/>
</dbReference>
<dbReference type="PANTHER" id="PTHR20854">
    <property type="entry name" value="INOSITOL MONOPHOSPHATASE"/>
    <property type="match status" value="1"/>
</dbReference>
<dbReference type="GO" id="GO:0046854">
    <property type="term" value="P:phosphatidylinositol phosphate biosynthetic process"/>
    <property type="evidence" value="ECO:0007669"/>
    <property type="project" value="InterPro"/>
</dbReference>
<dbReference type="InterPro" id="IPR020583">
    <property type="entry name" value="Inositol_monoP_metal-BS"/>
</dbReference>
<comment type="cofactor">
    <cofactor evidence="6">
        <name>Mg(2+)</name>
        <dbReference type="ChEBI" id="CHEBI:18420"/>
    </cofactor>
</comment>
<organism evidence="7 8">
    <name type="scientific">Leifsonia xyli subsp. xyli (strain CTCB07)</name>
    <dbReference type="NCBI Taxonomy" id="281090"/>
    <lineage>
        <taxon>Bacteria</taxon>
        <taxon>Bacillati</taxon>
        <taxon>Actinomycetota</taxon>
        <taxon>Actinomycetes</taxon>
        <taxon>Micrococcales</taxon>
        <taxon>Microbacteriaceae</taxon>
        <taxon>Leifsonia</taxon>
    </lineage>
</organism>
<dbReference type="PROSITE" id="PS00630">
    <property type="entry name" value="IMP_2"/>
    <property type="match status" value="1"/>
</dbReference>
<dbReference type="GO" id="GO:0006020">
    <property type="term" value="P:inositol metabolic process"/>
    <property type="evidence" value="ECO:0007669"/>
    <property type="project" value="TreeGrafter"/>
</dbReference>
<dbReference type="EC" id="3.1.3.25" evidence="2"/>
<keyword evidence="4" id="KW-0378">Hydrolase</keyword>